<protein>
    <submittedName>
        <fullName evidence="2">Uncharacterized protein</fullName>
    </submittedName>
</protein>
<sequence>MDGLGWQFISGQFADTPHLDEVGREGVRARHLFNVVPTKTWPNHHSYMTGLYPESHGIVSNKFWDPVYQEKFIYDYDCSDSDPKFYNASEPIWLTLQKQGGRSGIYFWPGSRGYPEKPIFYEKPFCKVDCSAIDPKDLPKYRNKTYPSWLGYKYIHCVFNYTEPSQSRIDKIINWLKSDEPPQFVALYIDHPDWEGHEYGSYSNEYKRAIEKVDRDVVGYFIDRLRDEELIDTVNLMFVSDHSFNNVSSERLIILDDYIEQSAYMLTESGALVHIWPKDGKLDEIYDNLTKAKNPHMTVYKKEDIPDEYHWKHNRRIPPIFINPEVGWVIEQSRGNTSVSWVHGTHAWPPQESRSYPIFFARGPAFKKGFEIAPFKTLDLYPLMCQLLGIVPQPNNGSLENVMPLLLQETTDPPTTDPPAPDPPTAGQAKVN</sequence>
<feature type="non-terminal residue" evidence="2">
    <location>
        <position position="432"/>
    </location>
</feature>
<comment type="caution">
    <text evidence="2">The sequence shown here is derived from an EMBL/GenBank/DDBJ whole genome shotgun (WGS) entry which is preliminary data.</text>
</comment>
<dbReference type="InterPro" id="IPR017850">
    <property type="entry name" value="Alkaline_phosphatase_core_sf"/>
</dbReference>
<evidence type="ECO:0000313" key="2">
    <source>
        <dbReference type="EMBL" id="CAH3130775.1"/>
    </source>
</evidence>
<dbReference type="EMBL" id="CALNXJ010000025">
    <property type="protein sequence ID" value="CAH3130775.1"/>
    <property type="molecule type" value="Genomic_DNA"/>
</dbReference>
<gene>
    <name evidence="2" type="ORF">PMEA_00014329</name>
</gene>
<evidence type="ECO:0000256" key="1">
    <source>
        <dbReference type="SAM" id="MobiDB-lite"/>
    </source>
</evidence>
<keyword evidence="3" id="KW-1185">Reference proteome</keyword>
<name>A0AAU9WYT0_9CNID</name>
<feature type="compositionally biased region" description="Pro residues" evidence="1">
    <location>
        <begin position="415"/>
        <end position="424"/>
    </location>
</feature>
<dbReference type="InterPro" id="IPR002591">
    <property type="entry name" value="Phosphodiest/P_Trfase"/>
</dbReference>
<dbReference type="Gene3D" id="3.40.720.10">
    <property type="entry name" value="Alkaline Phosphatase, subunit A"/>
    <property type="match status" value="1"/>
</dbReference>
<dbReference type="CDD" id="cd16018">
    <property type="entry name" value="Enpp"/>
    <property type="match status" value="1"/>
</dbReference>
<dbReference type="GO" id="GO:0016787">
    <property type="term" value="F:hydrolase activity"/>
    <property type="evidence" value="ECO:0007669"/>
    <property type="project" value="UniProtKB-ARBA"/>
</dbReference>
<evidence type="ECO:0000313" key="3">
    <source>
        <dbReference type="Proteomes" id="UP001159428"/>
    </source>
</evidence>
<reference evidence="2 3" key="1">
    <citation type="submission" date="2022-05" db="EMBL/GenBank/DDBJ databases">
        <authorList>
            <consortium name="Genoscope - CEA"/>
            <person name="William W."/>
        </authorList>
    </citation>
    <scope>NUCLEOTIDE SEQUENCE [LARGE SCALE GENOMIC DNA]</scope>
</reference>
<dbReference type="SUPFAM" id="SSF53649">
    <property type="entry name" value="Alkaline phosphatase-like"/>
    <property type="match status" value="1"/>
</dbReference>
<feature type="region of interest" description="Disordered" evidence="1">
    <location>
        <begin position="409"/>
        <end position="432"/>
    </location>
</feature>
<dbReference type="PANTHER" id="PTHR10151:SF120">
    <property type="entry name" value="BIS(5'-ADENOSYL)-TRIPHOSPHATASE"/>
    <property type="match status" value="1"/>
</dbReference>
<dbReference type="AlphaFoldDB" id="A0AAU9WYT0"/>
<accession>A0AAU9WYT0</accession>
<proteinExistence type="predicted"/>
<organism evidence="2 3">
    <name type="scientific">Pocillopora meandrina</name>
    <dbReference type="NCBI Taxonomy" id="46732"/>
    <lineage>
        <taxon>Eukaryota</taxon>
        <taxon>Metazoa</taxon>
        <taxon>Cnidaria</taxon>
        <taxon>Anthozoa</taxon>
        <taxon>Hexacorallia</taxon>
        <taxon>Scleractinia</taxon>
        <taxon>Astrocoeniina</taxon>
        <taxon>Pocilloporidae</taxon>
        <taxon>Pocillopora</taxon>
    </lineage>
</organism>
<dbReference type="Proteomes" id="UP001159428">
    <property type="component" value="Unassembled WGS sequence"/>
</dbReference>
<dbReference type="Pfam" id="PF01663">
    <property type="entry name" value="Phosphodiest"/>
    <property type="match status" value="1"/>
</dbReference>
<dbReference type="PANTHER" id="PTHR10151">
    <property type="entry name" value="ECTONUCLEOTIDE PYROPHOSPHATASE/PHOSPHODIESTERASE"/>
    <property type="match status" value="1"/>
</dbReference>